<feature type="transmembrane region" description="Helical" evidence="7">
    <location>
        <begin position="192"/>
        <end position="217"/>
    </location>
</feature>
<comment type="caution">
    <text evidence="9">The sequence shown here is derived from an EMBL/GenBank/DDBJ whole genome shotgun (WGS) entry which is preliminary data.</text>
</comment>
<dbReference type="PROSITE" id="PS50928">
    <property type="entry name" value="ABC_TM1"/>
    <property type="match status" value="1"/>
</dbReference>
<feature type="transmembrane region" description="Helical" evidence="7">
    <location>
        <begin position="86"/>
        <end position="108"/>
    </location>
</feature>
<evidence type="ECO:0000313" key="9">
    <source>
        <dbReference type="EMBL" id="MZQ86099.1"/>
    </source>
</evidence>
<dbReference type="EMBL" id="WTUZ01000038">
    <property type="protein sequence ID" value="MZQ86099.1"/>
    <property type="molecule type" value="Genomic_DNA"/>
</dbReference>
<evidence type="ECO:0000313" key="10">
    <source>
        <dbReference type="Proteomes" id="UP000481087"/>
    </source>
</evidence>
<feature type="transmembrane region" description="Helical" evidence="7">
    <location>
        <begin position="250"/>
        <end position="270"/>
    </location>
</feature>
<gene>
    <name evidence="9" type="ORF">GQF01_28775</name>
</gene>
<protein>
    <submittedName>
        <fullName evidence="9">ABC transporter permease subunit</fullName>
    </submittedName>
</protein>
<dbReference type="AlphaFoldDB" id="A0A6L8V9Q8"/>
<evidence type="ECO:0000256" key="7">
    <source>
        <dbReference type="RuleBase" id="RU363032"/>
    </source>
</evidence>
<reference evidence="9 10" key="1">
    <citation type="submission" date="2019-12" db="EMBL/GenBank/DDBJ databases">
        <title>Paenibacillus sp. nov. sp. isolated from soil.</title>
        <authorList>
            <person name="Kim J."/>
            <person name="Jeong S.E."/>
            <person name="Jung H.S."/>
            <person name="Jeon C.O."/>
        </authorList>
    </citation>
    <scope>NUCLEOTIDE SEQUENCE [LARGE SCALE GENOMIC DNA]</scope>
    <source>
        <strain evidence="9 10">5J-6</strain>
    </source>
</reference>
<feature type="domain" description="ABC transmembrane type-1" evidence="8">
    <location>
        <begin position="82"/>
        <end position="271"/>
    </location>
</feature>
<feature type="transmembrane region" description="Helical" evidence="7">
    <location>
        <begin position="150"/>
        <end position="171"/>
    </location>
</feature>
<organism evidence="9 10">
    <name type="scientific">Paenibacillus silvestris</name>
    <dbReference type="NCBI Taxonomy" id="2606219"/>
    <lineage>
        <taxon>Bacteria</taxon>
        <taxon>Bacillati</taxon>
        <taxon>Bacillota</taxon>
        <taxon>Bacilli</taxon>
        <taxon>Bacillales</taxon>
        <taxon>Paenibacillaceae</taxon>
        <taxon>Paenibacillus</taxon>
    </lineage>
</organism>
<dbReference type="RefSeq" id="WP_161410408.1">
    <property type="nucleotide sequence ID" value="NZ_WTUZ01000038.1"/>
</dbReference>
<dbReference type="PANTHER" id="PTHR43744:SF12">
    <property type="entry name" value="ABC TRANSPORTER PERMEASE PROTEIN MG189-RELATED"/>
    <property type="match status" value="1"/>
</dbReference>
<evidence type="ECO:0000256" key="2">
    <source>
        <dbReference type="ARBA" id="ARBA00022448"/>
    </source>
</evidence>
<name>A0A6L8V9Q8_9BACL</name>
<keyword evidence="2 7" id="KW-0813">Transport</keyword>
<evidence type="ECO:0000256" key="3">
    <source>
        <dbReference type="ARBA" id="ARBA00022475"/>
    </source>
</evidence>
<dbReference type="CDD" id="cd06261">
    <property type="entry name" value="TM_PBP2"/>
    <property type="match status" value="1"/>
</dbReference>
<feature type="transmembrane region" description="Helical" evidence="7">
    <location>
        <begin position="117"/>
        <end position="138"/>
    </location>
</feature>
<dbReference type="GO" id="GO:0005886">
    <property type="term" value="C:plasma membrane"/>
    <property type="evidence" value="ECO:0007669"/>
    <property type="project" value="UniProtKB-SubCell"/>
</dbReference>
<evidence type="ECO:0000256" key="4">
    <source>
        <dbReference type="ARBA" id="ARBA00022692"/>
    </source>
</evidence>
<feature type="transmembrane region" description="Helical" evidence="7">
    <location>
        <begin position="17"/>
        <end position="39"/>
    </location>
</feature>
<keyword evidence="6 7" id="KW-0472">Membrane</keyword>
<keyword evidence="10" id="KW-1185">Reference proteome</keyword>
<evidence type="ECO:0000256" key="6">
    <source>
        <dbReference type="ARBA" id="ARBA00023136"/>
    </source>
</evidence>
<dbReference type="Pfam" id="PF00528">
    <property type="entry name" value="BPD_transp_1"/>
    <property type="match status" value="1"/>
</dbReference>
<comment type="subcellular location">
    <subcellularLocation>
        <location evidence="1 7">Cell membrane</location>
        <topology evidence="1 7">Multi-pass membrane protein</topology>
    </subcellularLocation>
</comment>
<dbReference type="GO" id="GO:0055085">
    <property type="term" value="P:transmembrane transport"/>
    <property type="evidence" value="ECO:0007669"/>
    <property type="project" value="InterPro"/>
</dbReference>
<dbReference type="Proteomes" id="UP000481087">
    <property type="component" value="Unassembled WGS sequence"/>
</dbReference>
<keyword evidence="5 7" id="KW-1133">Transmembrane helix</keyword>
<dbReference type="SUPFAM" id="SSF161098">
    <property type="entry name" value="MetI-like"/>
    <property type="match status" value="1"/>
</dbReference>
<keyword evidence="4 7" id="KW-0812">Transmembrane</keyword>
<evidence type="ECO:0000256" key="5">
    <source>
        <dbReference type="ARBA" id="ARBA00022989"/>
    </source>
</evidence>
<proteinExistence type="inferred from homology"/>
<evidence type="ECO:0000259" key="8">
    <source>
        <dbReference type="PROSITE" id="PS50928"/>
    </source>
</evidence>
<evidence type="ECO:0000256" key="1">
    <source>
        <dbReference type="ARBA" id="ARBA00004651"/>
    </source>
</evidence>
<keyword evidence="3" id="KW-1003">Cell membrane</keyword>
<dbReference type="InterPro" id="IPR000515">
    <property type="entry name" value="MetI-like"/>
</dbReference>
<dbReference type="InterPro" id="IPR035906">
    <property type="entry name" value="MetI-like_sf"/>
</dbReference>
<comment type="similarity">
    <text evidence="7">Belongs to the binding-protein-dependent transport system permease family.</text>
</comment>
<sequence length="286" mass="32469">MAAVLTSRRKPVNVTHLLAGTLTYIMLIIVSLSMLYPFIWMFTTSLKQEYAVFEFPPRFIPETWEWVNYATIFKAAPFMTFLKNTVFVTGMVVAGQLLVCSLAAYAFARLSFKGRDIIFIIFLSTMMIPSEVTLIPTYVMVYKFGWLDKYAALIVPGLSSAYGIFMLKQFFLGLPKETEDAARIDGCSELRIYWNIIVPLSKPALATLSVFTFMGIWTDFLWPLLVTNTSEMRTLEVGLSIFRNVYTTNWPLQMGASLLVILPVLIVYIFSQKYFVQGISLTGMKG</sequence>
<dbReference type="PANTHER" id="PTHR43744">
    <property type="entry name" value="ABC TRANSPORTER PERMEASE PROTEIN MG189-RELATED-RELATED"/>
    <property type="match status" value="1"/>
</dbReference>
<dbReference type="Gene3D" id="1.10.3720.10">
    <property type="entry name" value="MetI-like"/>
    <property type="match status" value="1"/>
</dbReference>
<accession>A0A6L8V9Q8</accession>